<dbReference type="GO" id="GO:0008622">
    <property type="term" value="C:epsilon DNA polymerase complex"/>
    <property type="evidence" value="ECO:0007669"/>
    <property type="project" value="InterPro"/>
</dbReference>
<dbReference type="GO" id="GO:0051539">
    <property type="term" value="F:4 iron, 4 sulfur cluster binding"/>
    <property type="evidence" value="ECO:0007669"/>
    <property type="project" value="UniProtKB-KW"/>
</dbReference>
<dbReference type="GO" id="GO:0006272">
    <property type="term" value="P:leading strand elongation"/>
    <property type="evidence" value="ECO:0007669"/>
    <property type="project" value="TreeGrafter"/>
</dbReference>
<keyword evidence="14 15" id="KW-0539">Nucleus</keyword>
<evidence type="ECO:0000256" key="12">
    <source>
        <dbReference type="ARBA" id="ARBA00023014"/>
    </source>
</evidence>
<evidence type="ECO:0000256" key="10">
    <source>
        <dbReference type="ARBA" id="ARBA00022932"/>
    </source>
</evidence>
<dbReference type="SUPFAM" id="SSF53098">
    <property type="entry name" value="Ribonuclease H-like"/>
    <property type="match status" value="1"/>
</dbReference>
<dbReference type="Gene3D" id="1.10.132.60">
    <property type="entry name" value="DNA polymerase family B, C-terminal domain"/>
    <property type="match status" value="1"/>
</dbReference>
<comment type="catalytic activity">
    <reaction evidence="15">
        <text>DNA(n) + a 2'-deoxyribonucleoside 5'-triphosphate = DNA(n+1) + diphosphate</text>
        <dbReference type="Rhea" id="RHEA:22508"/>
        <dbReference type="Rhea" id="RHEA-COMP:17339"/>
        <dbReference type="Rhea" id="RHEA-COMP:17340"/>
        <dbReference type="ChEBI" id="CHEBI:33019"/>
        <dbReference type="ChEBI" id="CHEBI:61560"/>
        <dbReference type="ChEBI" id="CHEBI:173112"/>
        <dbReference type="EC" id="2.7.7.7"/>
    </reaction>
</comment>
<evidence type="ECO:0000256" key="9">
    <source>
        <dbReference type="ARBA" id="ARBA00022833"/>
    </source>
</evidence>
<dbReference type="FunFam" id="3.30.420.10:FF:000010">
    <property type="entry name" value="DNA polymerase epsilon catalytic subunit"/>
    <property type="match status" value="1"/>
</dbReference>
<dbReference type="Pfam" id="PF23250">
    <property type="entry name" value="zf_DPOE_2"/>
    <property type="match status" value="1"/>
</dbReference>
<keyword evidence="12 15" id="KW-0411">Iron-sulfur</keyword>
<dbReference type="SMART" id="SM01159">
    <property type="entry name" value="DUF1744"/>
    <property type="match status" value="1"/>
</dbReference>
<accession>A0A914IBP3</accession>
<feature type="region of interest" description="Disordered" evidence="16">
    <location>
        <begin position="2215"/>
        <end position="2245"/>
    </location>
</feature>
<dbReference type="InterPro" id="IPR006134">
    <property type="entry name" value="DNA-dir_DNA_pol_B_multi_dom"/>
</dbReference>
<dbReference type="Gene3D" id="3.30.342.10">
    <property type="entry name" value="DNA Polymerase, chain B, domain 1"/>
    <property type="match status" value="1"/>
</dbReference>
<comment type="similarity">
    <text evidence="2 15">Belongs to the DNA polymerase type-B family.</text>
</comment>
<dbReference type="InterPro" id="IPR036397">
    <property type="entry name" value="RNaseH_sf"/>
</dbReference>
<dbReference type="GO" id="GO:0045004">
    <property type="term" value="P:DNA replication proofreading"/>
    <property type="evidence" value="ECO:0007669"/>
    <property type="project" value="TreeGrafter"/>
</dbReference>
<dbReference type="GO" id="GO:0003887">
    <property type="term" value="F:DNA-directed DNA polymerase activity"/>
    <property type="evidence" value="ECO:0007669"/>
    <property type="project" value="UniProtKB-KW"/>
</dbReference>
<dbReference type="Gene3D" id="3.30.420.10">
    <property type="entry name" value="Ribonuclease H-like superfamily/Ribonuclease H"/>
    <property type="match status" value="1"/>
</dbReference>
<dbReference type="GO" id="GO:0000278">
    <property type="term" value="P:mitotic cell cycle"/>
    <property type="evidence" value="ECO:0007669"/>
    <property type="project" value="TreeGrafter"/>
</dbReference>
<evidence type="ECO:0000259" key="17">
    <source>
        <dbReference type="SMART" id="SM01159"/>
    </source>
</evidence>
<feature type="region of interest" description="Disordered" evidence="16">
    <location>
        <begin position="2062"/>
        <end position="2085"/>
    </location>
</feature>
<evidence type="ECO:0000256" key="8">
    <source>
        <dbReference type="ARBA" id="ARBA00022771"/>
    </source>
</evidence>
<evidence type="ECO:0000256" key="1">
    <source>
        <dbReference type="ARBA" id="ARBA00004123"/>
    </source>
</evidence>
<dbReference type="CDD" id="cd05779">
    <property type="entry name" value="DNA_polB_epsilon_exo"/>
    <property type="match status" value="1"/>
</dbReference>
<dbReference type="GO" id="GO:0003677">
    <property type="term" value="F:DNA binding"/>
    <property type="evidence" value="ECO:0007669"/>
    <property type="project" value="UniProtKB-KW"/>
</dbReference>
<keyword evidence="8 15" id="KW-0863">Zinc-finger</keyword>
<dbReference type="SUPFAM" id="SSF56672">
    <property type="entry name" value="DNA/RNA polymerases"/>
    <property type="match status" value="1"/>
</dbReference>
<sequence>MAEETPKNAPVQRAETFGKEQRLEAIRQRNYIDAKFGYQPYTESTARNAWLINVQQSEVFDDQTKCILASVELYFLEEDGSRFKICYPFRPYLYLETNQGQEYVVAAYLSRKYHFLQVEHTEKENLDLKNHLAGLRSRFLRVSFPSNAENRLAAQQASDYTELLTEYMGGGKAHFDDGPLEQIVDIREYDLPFDMRVCIDQQFFVGLWYTVFGRDPVTKTPSIRRNEALVDPPEPVICAFDIETTKAPLKFPDASVDKIMMISYMINESGFLIVNREIVAADIEDFEFTPRPEFRGEFRVFNEPNECALLTRFFDHLLRVRPHIMATYNGDFFDWPFVEARAAAVLPRATSSMSAQLGFCRDAQDEYKHPNCVHMDVYRWVQRDSYLPMGSQSLKAATREKLRYEPVELDPEKMVPMARNQPNVLASYSVSDAVSTYYLYIKYVHPFIFALCTIIPLGPDDVLRKGSGTLCEALLMVQAQRSNIIFPNKQAAKEQRLTDDGHLILSDTYVGGHVEAVESGVFRADIPCRFKLDVEALTQLMEDVRPTMEQELRNEAIVEDISEALIERPLRTEGPRIYHLDVGAMYPNIILTNRLQPPAVVTEVECMACIHNAPDAKCKRPLQWVWRGEIVPASRGEYEMMMLQLEKERFGKERKPFNALAQEEREKISKERIKEYCRNAYKRLHDTSEIQRTTTICQRENPFYVDTVRAFRDRRYEYKQMLKNAKGALEAVPSDDLGARKQAQQRVVLYDSLQLAHKCILNSFYGYVMRKGSRWFSMEMAGIVCYTGANIIRETRELVERIGRPLELDTDGIWCLLPASFPEHFVFHTKAGKPLKLFYPGAMLNALVKDRFTNDQYHSVDKATGECTISSENSIFFEVDGPYYAMILPASKEEGKKLKKRYAVFNFDRSLAELKGFEVFKRFLEGSTLQDIYESVAKEANYWLNILADKGQTLSRRELFDLIGESKNMSKQLEEYGEQKSTSISTAKRLAEFLGTDIVRNKGLACNFVVSRFPLGDPVSERTLPLAIFDAAPKERIKFLRKWTKVVALGEEFASDKCLKELIDWQYYIERLGSSIQKIITIPAALQGISNPVPRVAHPQWLENKRRERIELHTQPRITDMFKIASSLTTVRTPGTGRKGRGSVQLTPWSLKKKMKSLEDGTAAAAQSPQAAMTPLRRKRPLATIVDDQQQGDAATASDSSKRICVDGEDGVVELLEDEDVENRPQVSSGLIALDTLLLEDDGLRAHNSNHDQPNQTDLETGQKTAKVVKKKGTAQLKREAKRAAVQQHAARAFPRRCFDTMNRPKKRCWNNDGFLLWLDYLKTKWRLQRQARVAAFNEALLEHAMDGDESATTTAAASTADLFDDRTSAVQLSRAAAALTLARRESTWHILQIAESRVSGKYTLFALVDGALRKVGLNVPRTIYVDDIEPRHTLVGRLAQKILPRQRPCAYLYEFNIDEQLFSARMTDLNTEMCLWRINGVYETRAPLLFNALVHTGVRCHVERAAVQGTTADLPIDAITRIERSSDPATAAGAARANANSTFNLLDPVLCHLRLLFLYEHRHHSSGRSVLGLFIPSVGQAHFFVVNRASIDLRNLDTLYAMELQKFLRQRAELAESDFPGMREQCQRVQSVQPQQCTTEKEAARRLHALLNALKWSPTEPALLCTQTNRTQAQLFKDFPALREFASVCLRVPEPDGLLNVLDWANAMARRSMQHFFNSFTYLKEYWSMSAYTEIPVGNLPADLPSLALDIAFARALRAKNHLLWTSPSAMPDFGGKELEDWRLGNEWESAAFTEARPFVLNKETFEANFVTAELSLGAVAVTALLQSANISEAEGTSEQTGFAATASAQPTTMSIGEALSHRLLAGLAKYHDDTVAVGPTLRCLREVFHRLVKDIHHYGNVFADQLVVNMHRWISDPSSLLFHPSLRATLITLMRKLCLLLVAEMQKLGATVIHCSFTRVVFSTNRDSLPTARAFVDSLLASLAKRPMFGSLQLQLKHFSDMLLWIDHANYALVFASDDERDGRVEQHFALAERIPRARGCHTFFSTAIAGFLGMLSQKQRQHNHQRRGNTTNDEEEVNLPSQSVESTTTFDLAAYSVTQLREELVPGLFKLATRLVAARPQLRRLTEHCGDGGEDVPLEFVNCICLVLGVIPALDEHVEQIRNQLLLILQQDGSSKEMYGPLADWKPCSGVLLDNVFCPKCAESNDLDVVAHPTSAEDGSDESVQHHQQQQQRENGANATPSSSFACPHCGAAYPLSLVEELLLERAARMHAAFTLQDWRCTACKKMGSKFLARYCDCNNRFEGVLGAERLGQNFSLLRRVCRRHGMVNVEQWLDQIEQCYE</sequence>
<evidence type="ECO:0000256" key="15">
    <source>
        <dbReference type="RuleBase" id="RU365029"/>
    </source>
</evidence>
<dbReference type="Pfam" id="PF03104">
    <property type="entry name" value="DNA_pol_B_exo1"/>
    <property type="match status" value="1"/>
</dbReference>
<proteinExistence type="inferred from homology"/>
<dbReference type="Pfam" id="PF22634">
    <property type="entry name" value="POL2_thumb"/>
    <property type="match status" value="1"/>
</dbReference>
<evidence type="ECO:0000313" key="19">
    <source>
        <dbReference type="WBParaSite" id="Gr19_v10_g8402.t2"/>
    </source>
</evidence>
<evidence type="ECO:0000256" key="13">
    <source>
        <dbReference type="ARBA" id="ARBA00023125"/>
    </source>
</evidence>
<dbReference type="GO" id="GO:0008270">
    <property type="term" value="F:zinc ion binding"/>
    <property type="evidence" value="ECO:0007669"/>
    <property type="project" value="UniProtKB-KW"/>
</dbReference>
<dbReference type="InterPro" id="IPR055191">
    <property type="entry name" value="POL2_thumb"/>
</dbReference>
<feature type="compositionally biased region" description="Polar residues" evidence="16">
    <location>
        <begin position="2236"/>
        <end position="2245"/>
    </location>
</feature>
<evidence type="ECO:0000256" key="5">
    <source>
        <dbReference type="ARBA" id="ARBA00022695"/>
    </source>
</evidence>
<dbReference type="PANTHER" id="PTHR10670:SF0">
    <property type="entry name" value="DNA POLYMERASE EPSILON CATALYTIC SUBUNIT A"/>
    <property type="match status" value="1"/>
</dbReference>
<evidence type="ECO:0000256" key="11">
    <source>
        <dbReference type="ARBA" id="ARBA00023004"/>
    </source>
</evidence>
<keyword evidence="9 15" id="KW-0862">Zinc</keyword>
<evidence type="ECO:0000256" key="2">
    <source>
        <dbReference type="ARBA" id="ARBA00005755"/>
    </source>
</evidence>
<comment type="subcellular location">
    <subcellularLocation>
        <location evidence="1 15">Nucleus</location>
    </subcellularLocation>
</comment>
<dbReference type="GO" id="GO:0000166">
    <property type="term" value="F:nucleotide binding"/>
    <property type="evidence" value="ECO:0007669"/>
    <property type="project" value="InterPro"/>
</dbReference>
<dbReference type="InterPro" id="IPR042087">
    <property type="entry name" value="DNA_pol_B_thumb"/>
</dbReference>
<keyword evidence="5 15" id="KW-0548">Nucleotidyltransferase</keyword>
<dbReference type="GO" id="GO:0006287">
    <property type="term" value="P:base-excision repair, gap-filling"/>
    <property type="evidence" value="ECO:0007669"/>
    <property type="project" value="TreeGrafter"/>
</dbReference>
<protein>
    <recommendedName>
        <fullName evidence="15">DNA polymerase epsilon catalytic subunit</fullName>
        <ecNumber evidence="15">2.7.7.7</ecNumber>
    </recommendedName>
</protein>
<dbReference type="EC" id="2.7.7.7" evidence="15"/>
<keyword evidence="3 15" id="KW-0004">4Fe-4S</keyword>
<comment type="function">
    <text evidence="15">DNA polymerase II participates in chromosomal DNA replication.</text>
</comment>
<dbReference type="PANTHER" id="PTHR10670">
    <property type="entry name" value="DNA POLYMERASE EPSILON CATALYTIC SUBUNIT A"/>
    <property type="match status" value="1"/>
</dbReference>
<dbReference type="Proteomes" id="UP000887572">
    <property type="component" value="Unplaced"/>
</dbReference>
<dbReference type="InterPro" id="IPR054475">
    <property type="entry name" value="Znf-DPOE"/>
</dbReference>
<evidence type="ECO:0000256" key="7">
    <source>
        <dbReference type="ARBA" id="ARBA00022723"/>
    </source>
</evidence>
<dbReference type="Gene3D" id="1.10.287.690">
    <property type="entry name" value="Helix hairpin bin"/>
    <property type="match status" value="1"/>
</dbReference>
<dbReference type="InterPro" id="IPR043502">
    <property type="entry name" value="DNA/RNA_pol_sf"/>
</dbReference>
<dbReference type="Gene3D" id="3.90.1600.10">
    <property type="entry name" value="Palm domain of DNA polymerase"/>
    <property type="match status" value="1"/>
</dbReference>
<dbReference type="CDD" id="cd05535">
    <property type="entry name" value="POLBc_epsilon"/>
    <property type="match status" value="1"/>
</dbReference>
<dbReference type="SMART" id="SM00486">
    <property type="entry name" value="POLBc"/>
    <property type="match status" value="1"/>
</dbReference>
<organism evidence="18 19">
    <name type="scientific">Globodera rostochiensis</name>
    <name type="common">Golden nematode worm</name>
    <name type="synonym">Heterodera rostochiensis</name>
    <dbReference type="NCBI Taxonomy" id="31243"/>
    <lineage>
        <taxon>Eukaryota</taxon>
        <taxon>Metazoa</taxon>
        <taxon>Ecdysozoa</taxon>
        <taxon>Nematoda</taxon>
        <taxon>Chromadorea</taxon>
        <taxon>Rhabditida</taxon>
        <taxon>Tylenchina</taxon>
        <taxon>Tylenchomorpha</taxon>
        <taxon>Tylenchoidea</taxon>
        <taxon>Heteroderidae</taxon>
        <taxon>Heteroderinae</taxon>
        <taxon>Globodera</taxon>
    </lineage>
</organism>
<dbReference type="Pfam" id="PF00136">
    <property type="entry name" value="DNA_pol_B"/>
    <property type="match status" value="1"/>
</dbReference>
<evidence type="ECO:0000256" key="4">
    <source>
        <dbReference type="ARBA" id="ARBA00022679"/>
    </source>
</evidence>
<dbReference type="GO" id="GO:0006297">
    <property type="term" value="P:nucleotide-excision repair, DNA gap filling"/>
    <property type="evidence" value="ECO:0007669"/>
    <property type="project" value="TreeGrafter"/>
</dbReference>
<evidence type="ECO:0000313" key="18">
    <source>
        <dbReference type="Proteomes" id="UP000887572"/>
    </source>
</evidence>
<dbReference type="InterPro" id="IPR012337">
    <property type="entry name" value="RNaseH-like_sf"/>
</dbReference>
<evidence type="ECO:0000256" key="14">
    <source>
        <dbReference type="ARBA" id="ARBA00023242"/>
    </source>
</evidence>
<keyword evidence="13 15" id="KW-0238">DNA-binding</keyword>
<reference evidence="19" key="1">
    <citation type="submission" date="2022-11" db="UniProtKB">
        <authorList>
            <consortium name="WormBaseParasite"/>
        </authorList>
    </citation>
    <scope>IDENTIFICATION</scope>
</reference>
<keyword evidence="6 15" id="KW-0235">DNA replication</keyword>
<keyword evidence="4 15" id="KW-0808">Transferase</keyword>
<dbReference type="GO" id="GO:0008310">
    <property type="term" value="F:single-stranded DNA 3'-5' DNA exonuclease activity"/>
    <property type="evidence" value="ECO:0007669"/>
    <property type="project" value="TreeGrafter"/>
</dbReference>
<evidence type="ECO:0000256" key="3">
    <source>
        <dbReference type="ARBA" id="ARBA00022485"/>
    </source>
</evidence>
<evidence type="ECO:0000256" key="16">
    <source>
        <dbReference type="SAM" id="MobiDB-lite"/>
    </source>
</evidence>
<dbReference type="FunFam" id="3.90.1600.10:FF:000006">
    <property type="entry name" value="DNA polymerase epsilon catalytic subunit"/>
    <property type="match status" value="1"/>
</dbReference>
<evidence type="ECO:0000256" key="6">
    <source>
        <dbReference type="ARBA" id="ARBA00022705"/>
    </source>
</evidence>
<dbReference type="InterPro" id="IPR006172">
    <property type="entry name" value="DNA-dir_DNA_pol_B"/>
</dbReference>
<keyword evidence="7 15" id="KW-0479">Metal-binding</keyword>
<dbReference type="Pfam" id="PF22912">
    <property type="entry name" value="zf-DPOE"/>
    <property type="match status" value="1"/>
</dbReference>
<dbReference type="InterPro" id="IPR013697">
    <property type="entry name" value="DNA_pol_e_suA_C"/>
</dbReference>
<dbReference type="WBParaSite" id="Gr19_v10_g8402.t2">
    <property type="protein sequence ID" value="Gr19_v10_g8402.t2"/>
    <property type="gene ID" value="Gr19_v10_g8402"/>
</dbReference>
<keyword evidence="11 15" id="KW-0408">Iron</keyword>
<keyword evidence="10 15" id="KW-0239">DNA-directed DNA polymerase</keyword>
<dbReference type="InterPro" id="IPR023211">
    <property type="entry name" value="DNA_pol_palm_dom_sf"/>
</dbReference>
<feature type="domain" description="DNA polymerase epsilon catalytic subunit A C-terminal" evidence="17">
    <location>
        <begin position="1596"/>
        <end position="2016"/>
    </location>
</feature>
<name>A0A914IBP3_GLORO</name>
<comment type="cofactor">
    <cofactor evidence="15">
        <name>[4Fe-4S] cluster</name>
        <dbReference type="ChEBI" id="CHEBI:49883"/>
    </cofactor>
</comment>
<dbReference type="Pfam" id="PF08490">
    <property type="entry name" value="DUF1744"/>
    <property type="match status" value="1"/>
</dbReference>
<dbReference type="InterPro" id="IPR029703">
    <property type="entry name" value="POL2"/>
</dbReference>
<keyword evidence="18" id="KW-1185">Reference proteome</keyword>
<dbReference type="InterPro" id="IPR006133">
    <property type="entry name" value="DNA-dir_DNA_pol_B_exonuc"/>
</dbReference>
<dbReference type="FunFam" id="1.10.287.690:FF:000005">
    <property type="entry name" value="DNA polymerase epsilon catalytic subunit"/>
    <property type="match status" value="1"/>
</dbReference>